<comment type="caution">
    <text evidence="4">The sequence shown here is derived from an EMBL/GenBank/DDBJ whole genome shotgun (WGS) entry which is preliminary data.</text>
</comment>
<dbReference type="InterPro" id="IPR025558">
    <property type="entry name" value="DUF4283"/>
</dbReference>
<evidence type="ECO:0000256" key="1">
    <source>
        <dbReference type="SAM" id="MobiDB-lite"/>
    </source>
</evidence>
<dbReference type="EMBL" id="BKCJ010007628">
    <property type="protein sequence ID" value="GEU78215.1"/>
    <property type="molecule type" value="Genomic_DNA"/>
</dbReference>
<sequence>MSSSYVKDENSSKRIEGSKGKFEQRKSKSYVDVITKNIADFDKNLMDIPTELDSNGIEIMVFDDVMIAEENIVDYNNGVYFMKFNNDKGLEIVVNNGPWMVNNKPLIVKKWDINMCLDKTKPETIPLWIKICYVPLEAWTIKGISALASKIGKPPVMDNITASMCKMGVGRVGFARVMVDVSAKKPLPYEIKLKDLQTKIDNDPYNKELRVEESKCIQEVLKSKNHRNRINDPKVQNKLSSNDADIMVREVCDEEIKEALFQIDGNKALGPNGFSSLFFIKAWDIMGKDVCIAVKEFFDNGMMLKEINSTLITLIPKIETPDKVIDFRPITYDLLMFCHGDKGSIKTLKKSIEESGSISGLKPNYDKSTIIFGSIKKKDRQDILDSVPFKQFEKLVNTSRAKKLEKSHDPLALVAHTDFVPQKDLSTEQKYFPSSFIPPDKNSNTTTSIPASMPNVPKTEENHVVSKPVTLQTSPDKQRGANSNKNVIAPGMYKVVTKQESKTNKAKSGLSFTGMSAASSVRRSMNRDLHDKNSVLANSKNSTKKVAVYVRKNKQTDNTSANVISNKENVIDVNVANASKAKTLLCVSWVQNVLLPCQDKYLANHRLNMHSNDSRTLSTSSRTPKSLDTTYVVLKTRFFEKLAQSKTLDTTSVVFKSKIDVGSASKAKNKVVQIVLWIVDSSCSKHMTGDDLLTEGRESNLYTISIFDMAAYSPVCLMSKATLTNGYSTIDFHILILVYFLHSKDETPEIIKKFIAQAQLNYKAKVCKIRTDNEPELQRFNNHNSSAEPMNTPSKEDLDNLFGPMFEEYFRNKSSDAPINSVAQLTQFHADSPSTSSINVEEHKAPPIETISDEQTSFISLTKADEFHQEDSIDIDGNAQFVPYNPPSYEAIESYSMALVTSNAIWMFIAYAAHKNITIFQMDVKMDFLNGLLKEEVYVSQPEGFIDPEFLNHVYMLKKVLYGLKQAPHKQGLDEYVSMSTLMKTERLDADLQGTSTDQTTYRQMIGGLMYLTISRPDIAYATFPKDSGFELIAYLNADHTGCKDDYKRTSGGLKFLVIWIRTQLLDYGYKYNRILMYYDSKSAIAILCNLVQHSKTKHIDIRYHFIQEHVEKGTVELYFVRTEYQLADLFTKALSKESFEYLVHHIDDSKYRLKFMLDKKEISLTLDDFRTIFYLPQANDNNHDRVVPPPSFSDMVPFYKNKLGFTMELKTSSSFKKTGLLQPWQTLCKIFSKCLTICVTGWDQPPLQIMQMMYCFFNNIQTLHDFWTESYASDDDEIPTKQVSQDIIKEVSLTIDEAKLKKITDEMLRQRSTFGDEHQYHIDQMKNFLKSNIVWESRKEIIVSSHPQKTTPLVQSCQRDPEALALSLINQDLLYLKKGSSGPEKILLSLHKFPAVIFNDDDIKEQTFRWVNKCVKKFNPYARYGVEHWKNPHARIFYIRKQKEPRKPKEVIYSNSEII</sequence>
<proteinExistence type="predicted"/>
<organism evidence="4">
    <name type="scientific">Tanacetum cinerariifolium</name>
    <name type="common">Dalmatian daisy</name>
    <name type="synonym">Chrysanthemum cinerariifolium</name>
    <dbReference type="NCBI Taxonomy" id="118510"/>
    <lineage>
        <taxon>Eukaryota</taxon>
        <taxon>Viridiplantae</taxon>
        <taxon>Streptophyta</taxon>
        <taxon>Embryophyta</taxon>
        <taxon>Tracheophyta</taxon>
        <taxon>Spermatophyta</taxon>
        <taxon>Magnoliopsida</taxon>
        <taxon>eudicotyledons</taxon>
        <taxon>Gunneridae</taxon>
        <taxon>Pentapetalae</taxon>
        <taxon>asterids</taxon>
        <taxon>campanulids</taxon>
        <taxon>Asterales</taxon>
        <taxon>Asteraceae</taxon>
        <taxon>Asteroideae</taxon>
        <taxon>Anthemideae</taxon>
        <taxon>Anthemidinae</taxon>
        <taxon>Tanacetum</taxon>
    </lineage>
</organism>
<dbReference type="PANTHER" id="PTHR31286:SF165">
    <property type="entry name" value="DUF4283 DOMAIN-CONTAINING PROTEIN"/>
    <property type="match status" value="1"/>
</dbReference>
<accession>A0A6L2N0N7</accession>
<dbReference type="Pfam" id="PF07727">
    <property type="entry name" value="RVT_2"/>
    <property type="match status" value="1"/>
</dbReference>
<evidence type="ECO:0000259" key="3">
    <source>
        <dbReference type="Pfam" id="PF14111"/>
    </source>
</evidence>
<reference evidence="4" key="1">
    <citation type="journal article" date="2019" name="Sci. Rep.">
        <title>Draft genome of Tanacetum cinerariifolium, the natural source of mosquito coil.</title>
        <authorList>
            <person name="Yamashiro T."/>
            <person name="Shiraishi A."/>
            <person name="Satake H."/>
            <person name="Nakayama K."/>
        </authorList>
    </citation>
    <scope>NUCLEOTIDE SEQUENCE</scope>
</reference>
<gene>
    <name evidence="4" type="ORF">Tci_050193</name>
</gene>
<evidence type="ECO:0008006" key="5">
    <source>
        <dbReference type="Google" id="ProtNLM"/>
    </source>
</evidence>
<feature type="domain" description="Reverse transcriptase Ty1/copia-type" evidence="2">
    <location>
        <begin position="899"/>
        <end position="969"/>
    </location>
</feature>
<evidence type="ECO:0000313" key="4">
    <source>
        <dbReference type="EMBL" id="GEU78215.1"/>
    </source>
</evidence>
<dbReference type="CDD" id="cd09272">
    <property type="entry name" value="RNase_HI_RT_Ty1"/>
    <property type="match status" value="1"/>
</dbReference>
<protein>
    <recommendedName>
        <fullName evidence="5">Reverse transcriptase Ty1/copia-type domain-containing protein</fullName>
    </recommendedName>
</protein>
<dbReference type="InterPro" id="IPR040256">
    <property type="entry name" value="At4g02000-like"/>
</dbReference>
<dbReference type="Pfam" id="PF14111">
    <property type="entry name" value="DUF4283"/>
    <property type="match status" value="1"/>
</dbReference>
<feature type="region of interest" description="Disordered" evidence="1">
    <location>
        <begin position="1"/>
        <end position="20"/>
    </location>
</feature>
<dbReference type="PANTHER" id="PTHR31286">
    <property type="entry name" value="GLYCINE-RICH CELL WALL STRUCTURAL PROTEIN 1.8-LIKE"/>
    <property type="match status" value="1"/>
</dbReference>
<feature type="domain" description="DUF4283" evidence="3">
    <location>
        <begin position="71"/>
        <end position="114"/>
    </location>
</feature>
<evidence type="ECO:0000259" key="2">
    <source>
        <dbReference type="Pfam" id="PF07727"/>
    </source>
</evidence>
<dbReference type="InterPro" id="IPR013103">
    <property type="entry name" value="RVT_2"/>
</dbReference>
<name>A0A6L2N0N7_TANCI</name>